<dbReference type="CDD" id="cd00174">
    <property type="entry name" value="SH3"/>
    <property type="match status" value="2"/>
</dbReference>
<dbReference type="PROSITE" id="PS50002">
    <property type="entry name" value="SH3"/>
    <property type="match status" value="2"/>
</dbReference>
<dbReference type="PRINTS" id="PR00452">
    <property type="entry name" value="SH3DOMAIN"/>
</dbReference>
<accession>A0A1X0P6X6</accession>
<keyword evidence="1 2" id="KW-0728">SH3 domain</keyword>
<name>A0A1X0P6X6_9TRYP</name>
<evidence type="ECO:0000313" key="5">
    <source>
        <dbReference type="Proteomes" id="UP000192257"/>
    </source>
</evidence>
<dbReference type="SUPFAM" id="SSF50044">
    <property type="entry name" value="SH3-domain"/>
    <property type="match status" value="3"/>
</dbReference>
<dbReference type="RefSeq" id="XP_028886405.1">
    <property type="nucleotide sequence ID" value="XM_029022747.1"/>
</dbReference>
<dbReference type="PANTHER" id="PTHR45929">
    <property type="entry name" value="JAK PATHWAY SIGNAL TRANSDUCTION ADAPTOR MOLECULE"/>
    <property type="match status" value="1"/>
</dbReference>
<organism evidence="4 5">
    <name type="scientific">Trypanosoma theileri</name>
    <dbReference type="NCBI Taxonomy" id="67003"/>
    <lineage>
        <taxon>Eukaryota</taxon>
        <taxon>Discoba</taxon>
        <taxon>Euglenozoa</taxon>
        <taxon>Kinetoplastea</taxon>
        <taxon>Metakinetoplastina</taxon>
        <taxon>Trypanosomatida</taxon>
        <taxon>Trypanosomatidae</taxon>
        <taxon>Trypanosoma</taxon>
    </lineage>
</organism>
<dbReference type="PRINTS" id="PR00499">
    <property type="entry name" value="P67PHOX"/>
</dbReference>
<gene>
    <name evidence="4" type="ORF">TM35_000045530</name>
</gene>
<dbReference type="Gene3D" id="2.30.30.40">
    <property type="entry name" value="SH3 Domains"/>
    <property type="match status" value="3"/>
</dbReference>
<sequence>MEQCIALADYNACEADEISFRRGDVITVTAKGSTSGFWEGYVAATPVRGLFPNCLVSSNMRPQQTPTFCDRALCLYDYTAADAAEMSFARGDVLRVVRRSAALGWWYGVNTSRAAEEEPRLLPSNFVTCNIVLAAFEFEARQKHELGLSVGDVIQVHRKWNDGWWEGTLRGRRGIFPSNYTLPNVATTSPPFFCNHCKTVFADNPLCCETCQKEEEIARSMIAALDEYATGKKTQLDLFAYVDIESTDKDEKGSNTADEGLVRRIAGAIG</sequence>
<protein>
    <submittedName>
        <fullName evidence="4">Putative intersectin-1-like</fullName>
    </submittedName>
</protein>
<reference evidence="4 5" key="1">
    <citation type="submission" date="2017-03" db="EMBL/GenBank/DDBJ databases">
        <title>An alternative strategy for trypanosome survival in the mammalian bloodstream revealed through genome and transcriptome analysis of the ubiquitous bovine parasite Trypanosoma (Megatrypanum) theileri.</title>
        <authorList>
            <person name="Kelly S."/>
            <person name="Ivens A."/>
            <person name="Mott A."/>
            <person name="O'Neill E."/>
            <person name="Emms D."/>
            <person name="Macleod O."/>
            <person name="Voorheis P."/>
            <person name="Matthews J."/>
            <person name="Matthews K."/>
            <person name="Carrington M."/>
        </authorList>
    </citation>
    <scope>NUCLEOTIDE SEQUENCE [LARGE SCALE GENOMIC DNA]</scope>
    <source>
        <strain evidence="4">Edinburgh</strain>
    </source>
</reference>
<proteinExistence type="predicted"/>
<evidence type="ECO:0000256" key="1">
    <source>
        <dbReference type="ARBA" id="ARBA00022443"/>
    </source>
</evidence>
<dbReference type="Proteomes" id="UP000192257">
    <property type="component" value="Unassembled WGS sequence"/>
</dbReference>
<evidence type="ECO:0000256" key="2">
    <source>
        <dbReference type="PROSITE-ProRule" id="PRU00192"/>
    </source>
</evidence>
<dbReference type="AlphaFoldDB" id="A0A1X0P6X6"/>
<dbReference type="InterPro" id="IPR001452">
    <property type="entry name" value="SH3_domain"/>
</dbReference>
<evidence type="ECO:0000259" key="3">
    <source>
        <dbReference type="PROSITE" id="PS50002"/>
    </source>
</evidence>
<dbReference type="Pfam" id="PF14604">
    <property type="entry name" value="SH3_9"/>
    <property type="match status" value="2"/>
</dbReference>
<evidence type="ECO:0000313" key="4">
    <source>
        <dbReference type="EMBL" id="ORC92339.1"/>
    </source>
</evidence>
<dbReference type="SMART" id="SM00326">
    <property type="entry name" value="SH3"/>
    <property type="match status" value="3"/>
</dbReference>
<keyword evidence="5" id="KW-1185">Reference proteome</keyword>
<feature type="domain" description="SH3" evidence="3">
    <location>
        <begin position="1"/>
        <end position="61"/>
    </location>
</feature>
<dbReference type="InterPro" id="IPR036028">
    <property type="entry name" value="SH3-like_dom_sf"/>
</dbReference>
<feature type="domain" description="SH3" evidence="3">
    <location>
        <begin position="127"/>
        <end position="186"/>
    </location>
</feature>
<dbReference type="InterPro" id="IPR050670">
    <property type="entry name" value="STAM"/>
</dbReference>
<dbReference type="STRING" id="67003.A0A1X0P6X6"/>
<dbReference type="OrthoDB" id="2015333at2759"/>
<dbReference type="EMBL" id="NBCO01000004">
    <property type="protein sequence ID" value="ORC92339.1"/>
    <property type="molecule type" value="Genomic_DNA"/>
</dbReference>
<comment type="caution">
    <text evidence="4">The sequence shown here is derived from an EMBL/GenBank/DDBJ whole genome shotgun (WGS) entry which is preliminary data.</text>
</comment>
<dbReference type="Pfam" id="PF00018">
    <property type="entry name" value="SH3_1"/>
    <property type="match status" value="1"/>
</dbReference>
<dbReference type="GeneID" id="39982527"/>
<dbReference type="VEuPathDB" id="TriTrypDB:TM35_000045530"/>
<dbReference type="PANTHER" id="PTHR45929:SF3">
    <property type="entry name" value="JAK PATHWAY SIGNAL TRANSDUCTION ADAPTOR MOLECULE"/>
    <property type="match status" value="1"/>
</dbReference>